<sequence length="51" mass="5607">MHDAQLWQTRRCGGNGQSRRPRARSAARCDRCYTVQGGKPPLRPASDGAIP</sequence>
<proteinExistence type="predicted"/>
<dbReference type="Pfam" id="PF01623">
    <property type="entry name" value="Carla_C4"/>
    <property type="match status" value="1"/>
</dbReference>
<evidence type="ECO:0000313" key="3">
    <source>
        <dbReference type="Proteomes" id="UP000275232"/>
    </source>
</evidence>
<reference evidence="2 3" key="1">
    <citation type="submission" date="2018-11" db="EMBL/GenBank/DDBJ databases">
        <title>Erythrobacter spongiae sp. nov., isolated from a marine sponge.</title>
        <authorList>
            <person name="Zhuang L."/>
            <person name="Luo L."/>
        </authorList>
    </citation>
    <scope>NUCLEOTIDE SEQUENCE [LARGE SCALE GENOMIC DNA]</scope>
    <source>
        <strain evidence="2 3">HN-E23</strain>
    </source>
</reference>
<evidence type="ECO:0000313" key="2">
    <source>
        <dbReference type="EMBL" id="RPF70655.1"/>
    </source>
</evidence>
<dbReference type="EMBL" id="RPFZ01000001">
    <property type="protein sequence ID" value="RPF70655.1"/>
    <property type="molecule type" value="Genomic_DNA"/>
</dbReference>
<name>A0A3N5DJ12_9SPHN</name>
<dbReference type="InterPro" id="IPR002568">
    <property type="entry name" value="Carla-bd"/>
</dbReference>
<keyword evidence="3" id="KW-1185">Reference proteome</keyword>
<organism evidence="2 3">
    <name type="scientific">Aurantiacibacter spongiae</name>
    <dbReference type="NCBI Taxonomy" id="2488860"/>
    <lineage>
        <taxon>Bacteria</taxon>
        <taxon>Pseudomonadati</taxon>
        <taxon>Pseudomonadota</taxon>
        <taxon>Alphaproteobacteria</taxon>
        <taxon>Sphingomonadales</taxon>
        <taxon>Erythrobacteraceae</taxon>
        <taxon>Aurantiacibacter</taxon>
    </lineage>
</organism>
<dbReference type="GO" id="GO:0006355">
    <property type="term" value="P:regulation of DNA-templated transcription"/>
    <property type="evidence" value="ECO:0007669"/>
    <property type="project" value="InterPro"/>
</dbReference>
<dbReference type="GO" id="GO:0003676">
    <property type="term" value="F:nucleic acid binding"/>
    <property type="evidence" value="ECO:0007669"/>
    <property type="project" value="InterPro"/>
</dbReference>
<comment type="caution">
    <text evidence="2">The sequence shown here is derived from an EMBL/GenBank/DDBJ whole genome shotgun (WGS) entry which is preliminary data.</text>
</comment>
<feature type="region of interest" description="Disordered" evidence="1">
    <location>
        <begin position="1"/>
        <end position="28"/>
    </location>
</feature>
<protein>
    <submittedName>
        <fullName evidence="2">Uncharacterized protein</fullName>
    </submittedName>
</protein>
<dbReference type="AlphaFoldDB" id="A0A3N5DJ12"/>
<evidence type="ECO:0000256" key="1">
    <source>
        <dbReference type="SAM" id="MobiDB-lite"/>
    </source>
</evidence>
<accession>A0A3N5DJ12</accession>
<dbReference type="Proteomes" id="UP000275232">
    <property type="component" value="Unassembled WGS sequence"/>
</dbReference>
<gene>
    <name evidence="2" type="ORF">EG799_02710</name>
</gene>